<evidence type="ECO:0000313" key="1">
    <source>
        <dbReference type="EMBL" id="GLO67462.1"/>
    </source>
</evidence>
<dbReference type="Proteomes" id="UP001275436">
    <property type="component" value="Unassembled WGS sequence"/>
</dbReference>
<reference evidence="1 2" key="1">
    <citation type="submission" date="2023-02" db="EMBL/GenBank/DDBJ databases">
        <title>Oceanobacillus kimchii IFOP_LL358 isolated form Alexandrium catenella lab strain.</title>
        <authorList>
            <person name="Gajardo G."/>
            <person name="Ueki S."/>
            <person name="Maruyama F."/>
        </authorList>
    </citation>
    <scope>NUCLEOTIDE SEQUENCE [LARGE SCALE GENOMIC DNA]</scope>
    <source>
        <strain evidence="1 2">IFOP_LL358</strain>
    </source>
</reference>
<sequence length="73" mass="8441">MSTYQEFMDEKLKIDAFINDGYTIHLIKGTLEGDIVEFTKTDDIADKQSILLKDANSRKYVTTILIKKQLQKN</sequence>
<gene>
    <name evidence="1" type="ORF">MACH08_32460</name>
</gene>
<protein>
    <recommendedName>
        <fullName evidence="3">DUF2187 domain-containing protein</fullName>
    </recommendedName>
</protein>
<evidence type="ECO:0008006" key="3">
    <source>
        <dbReference type="Google" id="ProtNLM"/>
    </source>
</evidence>
<accession>A0ABQ5TMY8</accession>
<name>A0ABQ5TMY8_9BACI</name>
<keyword evidence="2" id="KW-1185">Reference proteome</keyword>
<evidence type="ECO:0000313" key="2">
    <source>
        <dbReference type="Proteomes" id="UP001275436"/>
    </source>
</evidence>
<proteinExistence type="predicted"/>
<comment type="caution">
    <text evidence="1">The sequence shown here is derived from an EMBL/GenBank/DDBJ whole genome shotgun (WGS) entry which is preliminary data.</text>
</comment>
<organism evidence="1 2">
    <name type="scientific">Oceanobacillus kimchii</name>
    <dbReference type="NCBI Taxonomy" id="746691"/>
    <lineage>
        <taxon>Bacteria</taxon>
        <taxon>Bacillati</taxon>
        <taxon>Bacillota</taxon>
        <taxon>Bacilli</taxon>
        <taxon>Bacillales</taxon>
        <taxon>Bacillaceae</taxon>
        <taxon>Oceanobacillus</taxon>
    </lineage>
</organism>
<dbReference type="EMBL" id="BSKO01000001">
    <property type="protein sequence ID" value="GLO67462.1"/>
    <property type="molecule type" value="Genomic_DNA"/>
</dbReference>
<dbReference type="RefSeq" id="WP_017797987.1">
    <property type="nucleotide sequence ID" value="NZ_BSKO01000001.1"/>
</dbReference>